<keyword evidence="9" id="KW-0997">Cell inner membrane</keyword>
<evidence type="ECO:0000259" key="10">
    <source>
        <dbReference type="Pfam" id="PF01578"/>
    </source>
</evidence>
<protein>
    <recommendedName>
        <fullName evidence="4 9">Heme exporter protein C</fullName>
    </recommendedName>
    <alternativeName>
        <fullName evidence="9">Cytochrome c-type biogenesis protein</fullName>
    </alternativeName>
</protein>
<evidence type="ECO:0000256" key="6">
    <source>
        <dbReference type="ARBA" id="ARBA00022748"/>
    </source>
</evidence>
<proteinExistence type="inferred from homology"/>
<dbReference type="InterPro" id="IPR003557">
    <property type="entry name" value="Cyt_c_biogenesis_CcmC"/>
</dbReference>
<sequence length="264" mass="28723">MDAAPTSTTLAGPPGRPSKGWHRFANPGRFLRLTDRLLPWLWGLALVALVGGGLWGLVWSPPDWQQGETVRILYVHVPMAWLAMGGYVALGALSVISLVWRHPLADIAARELSPVGALVGALCLASGSIWGRPMWGTWWVWDARLTSVLVLFFFWAGHAALSRAFEDPERGGRAAAILALAGLVNLPIVKFSVDWWNTLHQPASVTRLAAPGLHVDILYPLLACTVAFSLLFAAVVLARVRAAVMERRVRSLEMAAARRLDTAS</sequence>
<evidence type="ECO:0000256" key="9">
    <source>
        <dbReference type="RuleBase" id="RU364092"/>
    </source>
</evidence>
<keyword evidence="5 9" id="KW-0812">Transmembrane</keyword>
<evidence type="ECO:0000313" key="11">
    <source>
        <dbReference type="EMBL" id="PZW45815.1"/>
    </source>
</evidence>
<comment type="caution">
    <text evidence="11">The sequence shown here is derived from an EMBL/GenBank/DDBJ whole genome shotgun (WGS) entry which is preliminary data.</text>
</comment>
<keyword evidence="8 9" id="KW-0472">Membrane</keyword>
<dbReference type="GO" id="GO:0015232">
    <property type="term" value="F:heme transmembrane transporter activity"/>
    <property type="evidence" value="ECO:0007669"/>
    <property type="project" value="InterPro"/>
</dbReference>
<evidence type="ECO:0000256" key="2">
    <source>
        <dbReference type="ARBA" id="ARBA00004141"/>
    </source>
</evidence>
<dbReference type="PANTHER" id="PTHR30071:SF1">
    <property type="entry name" value="CYTOCHROME B_B6 PROTEIN-RELATED"/>
    <property type="match status" value="1"/>
</dbReference>
<dbReference type="NCBIfam" id="TIGR01191">
    <property type="entry name" value="ccmC"/>
    <property type="match status" value="1"/>
</dbReference>
<evidence type="ECO:0000313" key="12">
    <source>
        <dbReference type="Proteomes" id="UP000249688"/>
    </source>
</evidence>
<reference evidence="11 12" key="1">
    <citation type="submission" date="2018-06" db="EMBL/GenBank/DDBJ databases">
        <title>Genomic Encyclopedia of Archaeal and Bacterial Type Strains, Phase II (KMG-II): from individual species to whole genera.</title>
        <authorList>
            <person name="Goeker M."/>
        </authorList>
    </citation>
    <scope>NUCLEOTIDE SEQUENCE [LARGE SCALE GENOMIC DNA]</scope>
    <source>
        <strain evidence="11 12">DSM 24525</strain>
    </source>
</reference>
<evidence type="ECO:0000256" key="3">
    <source>
        <dbReference type="ARBA" id="ARBA00005840"/>
    </source>
</evidence>
<comment type="subcellular location">
    <subcellularLocation>
        <location evidence="9">Cell inner membrane</location>
    </subcellularLocation>
    <subcellularLocation>
        <location evidence="2">Membrane</location>
        <topology evidence="2">Multi-pass membrane protein</topology>
    </subcellularLocation>
</comment>
<gene>
    <name evidence="9" type="primary">ccmC</name>
    <name evidence="11" type="ORF">C8P66_11012</name>
</gene>
<dbReference type="PRINTS" id="PR01386">
    <property type="entry name" value="CCMCBIOGNSIS"/>
</dbReference>
<evidence type="ECO:0000256" key="7">
    <source>
        <dbReference type="ARBA" id="ARBA00022989"/>
    </source>
</evidence>
<evidence type="ECO:0000256" key="5">
    <source>
        <dbReference type="ARBA" id="ARBA00022692"/>
    </source>
</evidence>
<keyword evidence="12" id="KW-1185">Reference proteome</keyword>
<feature type="transmembrane region" description="Helical" evidence="9">
    <location>
        <begin position="37"/>
        <end position="59"/>
    </location>
</feature>
<dbReference type="Proteomes" id="UP000249688">
    <property type="component" value="Unassembled WGS sequence"/>
</dbReference>
<dbReference type="OrthoDB" id="9778550at2"/>
<feature type="transmembrane region" description="Helical" evidence="9">
    <location>
        <begin position="217"/>
        <end position="240"/>
    </location>
</feature>
<dbReference type="GO" id="GO:0005886">
    <property type="term" value="C:plasma membrane"/>
    <property type="evidence" value="ECO:0007669"/>
    <property type="project" value="UniProtKB-SubCell"/>
</dbReference>
<feature type="transmembrane region" description="Helical" evidence="9">
    <location>
        <begin position="174"/>
        <end position="197"/>
    </location>
</feature>
<dbReference type="RefSeq" id="WP_111398092.1">
    <property type="nucleotide sequence ID" value="NZ_QKYU01000010.1"/>
</dbReference>
<dbReference type="InterPro" id="IPR045062">
    <property type="entry name" value="Cyt_c_biogenesis_CcsA/CcmC"/>
</dbReference>
<evidence type="ECO:0000256" key="8">
    <source>
        <dbReference type="ARBA" id="ARBA00023136"/>
    </source>
</evidence>
<feature type="transmembrane region" description="Helical" evidence="9">
    <location>
        <begin position="143"/>
        <end position="162"/>
    </location>
</feature>
<dbReference type="InterPro" id="IPR002541">
    <property type="entry name" value="Cyt_c_assembly"/>
</dbReference>
<keyword evidence="9" id="KW-0813">Transport</keyword>
<comment type="function">
    <text evidence="1 9">Required for the export of heme to the periplasm for the biogenesis of c-type cytochromes.</text>
</comment>
<keyword evidence="9" id="KW-1003">Cell membrane</keyword>
<evidence type="ECO:0000256" key="1">
    <source>
        <dbReference type="ARBA" id="ARBA00002442"/>
    </source>
</evidence>
<keyword evidence="7 9" id="KW-1133">Transmembrane helix</keyword>
<keyword evidence="6 9" id="KW-0201">Cytochrome c-type biogenesis</keyword>
<accession>A0A2W7IKK7</accession>
<feature type="transmembrane region" description="Helical" evidence="9">
    <location>
        <begin position="112"/>
        <end position="131"/>
    </location>
</feature>
<comment type="similarity">
    <text evidence="3 9">Belongs to the CcmC/CycZ/HelC family.</text>
</comment>
<dbReference type="Pfam" id="PF01578">
    <property type="entry name" value="Cytochrom_C_asm"/>
    <property type="match status" value="1"/>
</dbReference>
<evidence type="ECO:0000256" key="4">
    <source>
        <dbReference type="ARBA" id="ARBA00016463"/>
    </source>
</evidence>
<feature type="domain" description="Cytochrome c assembly protein" evidence="10">
    <location>
        <begin position="44"/>
        <end position="200"/>
    </location>
</feature>
<feature type="transmembrane region" description="Helical" evidence="9">
    <location>
        <begin position="79"/>
        <end position="100"/>
    </location>
</feature>
<dbReference type="EMBL" id="QKYU01000010">
    <property type="protein sequence ID" value="PZW45815.1"/>
    <property type="molecule type" value="Genomic_DNA"/>
</dbReference>
<name>A0A2W7IKK7_9PROT</name>
<organism evidence="11 12">
    <name type="scientific">Humitalea rosea</name>
    <dbReference type="NCBI Taxonomy" id="990373"/>
    <lineage>
        <taxon>Bacteria</taxon>
        <taxon>Pseudomonadati</taxon>
        <taxon>Pseudomonadota</taxon>
        <taxon>Alphaproteobacteria</taxon>
        <taxon>Acetobacterales</taxon>
        <taxon>Roseomonadaceae</taxon>
        <taxon>Humitalea</taxon>
    </lineage>
</organism>
<dbReference type="GO" id="GO:0017004">
    <property type="term" value="P:cytochrome complex assembly"/>
    <property type="evidence" value="ECO:0007669"/>
    <property type="project" value="UniProtKB-KW"/>
</dbReference>
<dbReference type="PANTHER" id="PTHR30071">
    <property type="entry name" value="HEME EXPORTER PROTEIN C"/>
    <property type="match status" value="1"/>
</dbReference>
<dbReference type="AlphaFoldDB" id="A0A2W7IKK7"/>
<dbReference type="GO" id="GO:0020037">
    <property type="term" value="F:heme binding"/>
    <property type="evidence" value="ECO:0007669"/>
    <property type="project" value="InterPro"/>
</dbReference>